<comment type="subcellular location">
    <subcellularLocation>
        <location evidence="1">Membrane</location>
        <topology evidence="1">Multi-pass membrane protein</topology>
    </subcellularLocation>
</comment>
<evidence type="ECO:0000256" key="7">
    <source>
        <dbReference type="ARBA" id="ARBA00022989"/>
    </source>
</evidence>
<protein>
    <recommendedName>
        <fullName evidence="3">Uncharacterized protein YtcA</fullName>
    </recommendedName>
</protein>
<keyword evidence="9" id="KW-0564">Palmitate</keyword>
<comment type="similarity">
    <text evidence="2">Belongs to the YtcA family.</text>
</comment>
<evidence type="ECO:0000256" key="3">
    <source>
        <dbReference type="ARBA" id="ARBA00021237"/>
    </source>
</evidence>
<evidence type="ECO:0000256" key="2">
    <source>
        <dbReference type="ARBA" id="ARBA00008208"/>
    </source>
</evidence>
<keyword evidence="10 12" id="KW-0449">Lipoprotein</keyword>
<feature type="transmembrane region" description="Helical" evidence="11">
    <location>
        <begin position="86"/>
        <end position="104"/>
    </location>
</feature>
<evidence type="ECO:0000256" key="9">
    <source>
        <dbReference type="ARBA" id="ARBA00023139"/>
    </source>
</evidence>
<dbReference type="InterPro" id="IPR031381">
    <property type="entry name" value="YtcA"/>
</dbReference>
<evidence type="ECO:0000256" key="5">
    <source>
        <dbReference type="ARBA" id="ARBA00022692"/>
    </source>
</evidence>
<feature type="transmembrane region" description="Helical" evidence="11">
    <location>
        <begin position="21"/>
        <end position="42"/>
    </location>
</feature>
<proteinExistence type="inferred from homology"/>
<name>A0ABT3QBX1_9PROT</name>
<gene>
    <name evidence="12" type="ORF">OQ497_02240</name>
</gene>
<comment type="caution">
    <text evidence="12">The sequence shown here is derived from an EMBL/GenBank/DDBJ whole genome shotgun (WGS) entry which is preliminary data.</text>
</comment>
<reference evidence="12 13" key="1">
    <citation type="submission" date="2022-11" db="EMBL/GenBank/DDBJ databases">
        <title>Genome sequencing of Acetobacter type strain.</title>
        <authorList>
            <person name="Heo J."/>
            <person name="Lee D."/>
            <person name="Han B.-H."/>
            <person name="Hong S.-B."/>
            <person name="Kwon S.-W."/>
        </authorList>
    </citation>
    <scope>NUCLEOTIDE SEQUENCE [LARGE SCALE GENOMIC DNA]</scope>
    <source>
        <strain evidence="12 13">KACC 21253</strain>
    </source>
</reference>
<organism evidence="12 13">
    <name type="scientific">Acetobacter thailandicus</name>
    <dbReference type="NCBI Taxonomy" id="1502842"/>
    <lineage>
        <taxon>Bacteria</taxon>
        <taxon>Pseudomonadati</taxon>
        <taxon>Pseudomonadota</taxon>
        <taxon>Alphaproteobacteria</taxon>
        <taxon>Acetobacterales</taxon>
        <taxon>Acetobacteraceae</taxon>
        <taxon>Acetobacter</taxon>
    </lineage>
</organism>
<feature type="transmembrane region" description="Helical" evidence="11">
    <location>
        <begin position="54"/>
        <end position="74"/>
    </location>
</feature>
<evidence type="ECO:0000256" key="8">
    <source>
        <dbReference type="ARBA" id="ARBA00023136"/>
    </source>
</evidence>
<evidence type="ECO:0000313" key="12">
    <source>
        <dbReference type="EMBL" id="MCX2562790.1"/>
    </source>
</evidence>
<evidence type="ECO:0000313" key="13">
    <source>
        <dbReference type="Proteomes" id="UP001301152"/>
    </source>
</evidence>
<dbReference type="Pfam" id="PF17090">
    <property type="entry name" value="Ytca"/>
    <property type="match status" value="1"/>
</dbReference>
<dbReference type="Proteomes" id="UP001301152">
    <property type="component" value="Unassembled WGS sequence"/>
</dbReference>
<keyword evidence="8 11" id="KW-0472">Membrane</keyword>
<keyword evidence="13" id="KW-1185">Reference proteome</keyword>
<evidence type="ECO:0000256" key="10">
    <source>
        <dbReference type="ARBA" id="ARBA00023288"/>
    </source>
</evidence>
<accession>A0ABT3QBX1</accession>
<evidence type="ECO:0000256" key="11">
    <source>
        <dbReference type="SAM" id="Phobius"/>
    </source>
</evidence>
<dbReference type="RefSeq" id="WP_086553431.1">
    <property type="nucleotide sequence ID" value="NZ_JAERKX010000001.1"/>
</dbReference>
<evidence type="ECO:0000256" key="6">
    <source>
        <dbReference type="ARBA" id="ARBA00022729"/>
    </source>
</evidence>
<keyword evidence="4" id="KW-1003">Cell membrane</keyword>
<evidence type="ECO:0000256" key="1">
    <source>
        <dbReference type="ARBA" id="ARBA00004141"/>
    </source>
</evidence>
<keyword evidence="6" id="KW-0732">Signal</keyword>
<keyword evidence="7 11" id="KW-1133">Transmembrane helix</keyword>
<dbReference type="EMBL" id="JAPIUZ010000001">
    <property type="protein sequence ID" value="MCX2562790.1"/>
    <property type="molecule type" value="Genomic_DNA"/>
</dbReference>
<keyword evidence="5 11" id="KW-0812">Transmembrane</keyword>
<sequence>MLLVPFLSLLKKKFTHRYSFTASNIAPALIPFFLSGCGFNVAPSFPIVGAYFPSWMLCALIGVCSALCLRILFLLIGIDAWLSFRLFTYVSLGTIIALVFWLVVFGP</sequence>
<evidence type="ECO:0000256" key="4">
    <source>
        <dbReference type="ARBA" id="ARBA00022475"/>
    </source>
</evidence>